<feature type="domain" description="D-isomer specific 2-hydroxyacid dehydrogenase catalytic" evidence="5">
    <location>
        <begin position="48"/>
        <end position="313"/>
    </location>
</feature>
<evidence type="ECO:0000256" key="2">
    <source>
        <dbReference type="ARBA" id="ARBA00023002"/>
    </source>
</evidence>
<accession>A0A4Y9S4X9</accession>
<dbReference type="FunFam" id="3.40.50.720:FF:000213">
    <property type="entry name" value="Putative 2-hydroxyacid dehydrogenase"/>
    <property type="match status" value="1"/>
</dbReference>
<dbReference type="GO" id="GO:0051287">
    <property type="term" value="F:NAD binding"/>
    <property type="evidence" value="ECO:0007669"/>
    <property type="project" value="InterPro"/>
</dbReference>
<evidence type="ECO:0000313" key="7">
    <source>
        <dbReference type="EMBL" id="TFW14578.1"/>
    </source>
</evidence>
<keyword evidence="3" id="KW-0520">NAD</keyword>
<reference evidence="7 8" key="1">
    <citation type="submission" date="2019-03" db="EMBL/GenBank/DDBJ databases">
        <title>Draft genome of Brevundimonas sp. a heavy metal resistant soil bacteria.</title>
        <authorList>
            <person name="Soto J."/>
        </authorList>
    </citation>
    <scope>NUCLEOTIDE SEQUENCE [LARGE SCALE GENOMIC DNA]</scope>
    <source>
        <strain evidence="7 8">B-10</strain>
    </source>
</reference>
<dbReference type="OrthoDB" id="9793626at2"/>
<proteinExistence type="inferred from homology"/>
<dbReference type="EMBL" id="SPVH01000002">
    <property type="protein sequence ID" value="TFW14578.1"/>
    <property type="molecule type" value="Genomic_DNA"/>
</dbReference>
<dbReference type="GO" id="GO:0005829">
    <property type="term" value="C:cytosol"/>
    <property type="evidence" value="ECO:0007669"/>
    <property type="project" value="TreeGrafter"/>
</dbReference>
<protein>
    <submittedName>
        <fullName evidence="7">2-hydroxyacid dehydrogenase</fullName>
    </submittedName>
</protein>
<comment type="caution">
    <text evidence="7">The sequence shown here is derived from an EMBL/GenBank/DDBJ whole genome shotgun (WGS) entry which is preliminary data.</text>
</comment>
<evidence type="ECO:0000256" key="1">
    <source>
        <dbReference type="ARBA" id="ARBA00022857"/>
    </source>
</evidence>
<dbReference type="Pfam" id="PF00389">
    <property type="entry name" value="2-Hacid_dh"/>
    <property type="match status" value="1"/>
</dbReference>
<dbReference type="PANTHER" id="PTHR10996:SF178">
    <property type="entry name" value="2-HYDROXYACID DEHYDROGENASE YGL185C-RELATED"/>
    <property type="match status" value="1"/>
</dbReference>
<dbReference type="Proteomes" id="UP000298216">
    <property type="component" value="Unassembled WGS sequence"/>
</dbReference>
<dbReference type="GO" id="GO:0016618">
    <property type="term" value="F:hydroxypyruvate reductase [NAD(P)H] activity"/>
    <property type="evidence" value="ECO:0007669"/>
    <property type="project" value="TreeGrafter"/>
</dbReference>
<keyword evidence="2 4" id="KW-0560">Oxidoreductase</keyword>
<dbReference type="GO" id="GO:0030267">
    <property type="term" value="F:glyoxylate reductase (NADPH) activity"/>
    <property type="evidence" value="ECO:0007669"/>
    <property type="project" value="TreeGrafter"/>
</dbReference>
<keyword evidence="1" id="KW-0521">NADP</keyword>
<gene>
    <name evidence="7" type="ORF">EGY25_05140</name>
</gene>
<evidence type="ECO:0000256" key="3">
    <source>
        <dbReference type="ARBA" id="ARBA00023027"/>
    </source>
</evidence>
<name>A0A4Y9S4X9_9CAUL</name>
<keyword evidence="8" id="KW-1185">Reference proteome</keyword>
<dbReference type="InterPro" id="IPR050223">
    <property type="entry name" value="D-isomer_2-hydroxyacid_DH"/>
</dbReference>
<dbReference type="InterPro" id="IPR006140">
    <property type="entry name" value="D-isomer_DH_NAD-bd"/>
</dbReference>
<dbReference type="SUPFAM" id="SSF52283">
    <property type="entry name" value="Formate/glycerate dehydrogenase catalytic domain-like"/>
    <property type="match status" value="1"/>
</dbReference>
<evidence type="ECO:0000256" key="4">
    <source>
        <dbReference type="RuleBase" id="RU003719"/>
    </source>
</evidence>
<evidence type="ECO:0000313" key="8">
    <source>
        <dbReference type="Proteomes" id="UP000298216"/>
    </source>
</evidence>
<dbReference type="PANTHER" id="PTHR10996">
    <property type="entry name" value="2-HYDROXYACID DEHYDROGENASE-RELATED"/>
    <property type="match status" value="1"/>
</dbReference>
<dbReference type="AlphaFoldDB" id="A0A4Y9S4X9"/>
<dbReference type="InterPro" id="IPR006139">
    <property type="entry name" value="D-isomer_2_OHA_DH_cat_dom"/>
</dbReference>
<feature type="domain" description="D-isomer specific 2-hydroxyacid dehydrogenase NAD-binding" evidence="6">
    <location>
        <begin position="111"/>
        <end position="282"/>
    </location>
</feature>
<dbReference type="SUPFAM" id="SSF51735">
    <property type="entry name" value="NAD(P)-binding Rossmann-fold domains"/>
    <property type="match status" value="1"/>
</dbReference>
<comment type="similarity">
    <text evidence="4">Belongs to the D-isomer specific 2-hydroxyacid dehydrogenase family.</text>
</comment>
<dbReference type="RefSeq" id="WP_135193960.1">
    <property type="nucleotide sequence ID" value="NZ_SPVH01000002.1"/>
</dbReference>
<dbReference type="InterPro" id="IPR036291">
    <property type="entry name" value="NAD(P)-bd_dom_sf"/>
</dbReference>
<evidence type="ECO:0000259" key="5">
    <source>
        <dbReference type="Pfam" id="PF00389"/>
    </source>
</evidence>
<dbReference type="Gene3D" id="3.40.50.720">
    <property type="entry name" value="NAD(P)-binding Rossmann-like Domain"/>
    <property type="match status" value="2"/>
</dbReference>
<evidence type="ECO:0000259" key="6">
    <source>
        <dbReference type="Pfam" id="PF02826"/>
    </source>
</evidence>
<sequence length="315" mass="32655">MSIDILAIGLPALADKMLTQRAPDLGWTLHRPGPDGLPSPEVAERIVGVAASGAATVDARLIDALPALKIVSVHAVGYDMTDVAHARSRGVIVTHTPDVLNEDVADLALLLALGTLRRLPGMDAYVRAGCWASDGPPPLSRSATGLRYGLLGLGRIGQAIARRLEPLAGSLAYHTRNPVKDAPWRHVPNLVDLAAEVDVLIVIVPGGAATRGLVSAQVLGALGPTGVLINVARGEVVDQDALVAALTSGRLGGAGLDVFADEPNVPQALIDSDRCVLTPHIASATVETRNAMAELMMANLEAVLADRPPVTPVPD</sequence>
<organism evidence="7 8">
    <name type="scientific">Brevundimonas intermedia</name>
    <dbReference type="NCBI Taxonomy" id="74315"/>
    <lineage>
        <taxon>Bacteria</taxon>
        <taxon>Pseudomonadati</taxon>
        <taxon>Pseudomonadota</taxon>
        <taxon>Alphaproteobacteria</taxon>
        <taxon>Caulobacterales</taxon>
        <taxon>Caulobacteraceae</taxon>
        <taxon>Brevundimonas</taxon>
    </lineage>
</organism>
<dbReference type="Pfam" id="PF02826">
    <property type="entry name" value="2-Hacid_dh_C"/>
    <property type="match status" value="1"/>
</dbReference>